<dbReference type="SUPFAM" id="SSF53098">
    <property type="entry name" value="Ribonuclease H-like"/>
    <property type="match status" value="1"/>
</dbReference>
<evidence type="ECO:0000313" key="3">
    <source>
        <dbReference type="Proteomes" id="UP000515743"/>
    </source>
</evidence>
<dbReference type="InterPro" id="IPR012337">
    <property type="entry name" value="RNaseH-like_sf"/>
</dbReference>
<dbReference type="KEGG" id="cik:H0194_01045"/>
<dbReference type="GO" id="GO:0006139">
    <property type="term" value="P:nucleobase-containing compound metabolic process"/>
    <property type="evidence" value="ECO:0007669"/>
    <property type="project" value="InterPro"/>
</dbReference>
<dbReference type="Pfam" id="PF01612">
    <property type="entry name" value="DNA_pol_A_exo1"/>
    <property type="match status" value="1"/>
</dbReference>
<dbReference type="Gene3D" id="3.30.420.10">
    <property type="entry name" value="Ribonuclease H-like superfamily/Ribonuclease H"/>
    <property type="match status" value="1"/>
</dbReference>
<dbReference type="InterPro" id="IPR010997">
    <property type="entry name" value="HRDC-like_sf"/>
</dbReference>
<dbReference type="InterPro" id="IPR002562">
    <property type="entry name" value="3'-5'_exonuclease_dom"/>
</dbReference>
<dbReference type="InterPro" id="IPR036397">
    <property type="entry name" value="RNaseH_sf"/>
</dbReference>
<reference evidence="2 3" key="1">
    <citation type="submission" date="2020-07" db="EMBL/GenBank/DDBJ databases">
        <title>Complete genome and description of Corynebacterium incognita strain Marseille-Q3630 sp. nov.</title>
        <authorList>
            <person name="Boxberger M."/>
        </authorList>
    </citation>
    <scope>NUCLEOTIDE SEQUENCE [LARGE SCALE GENOMIC DNA]</scope>
    <source>
        <strain evidence="2 3">Marseille-Q3630</strain>
    </source>
</reference>
<dbReference type="InterPro" id="IPR002121">
    <property type="entry name" value="HRDC_dom"/>
</dbReference>
<accession>A0A7G7CQ14</accession>
<dbReference type="SMART" id="SM00474">
    <property type="entry name" value="35EXOc"/>
    <property type="match status" value="1"/>
</dbReference>
<sequence length="420" mass="46945">MDYLATPRGGVPDLRDTADSIAAAAQILSKLSGPIAIDTERASAFRYDDRAFLLQIRREETSLLIDPEGHRALVRDTLAPVLNEELWVLHAASTDLPCLADLGLHTTTLFDTELAARLAGFERSNLAAVIGEVFGLHLDKKFGDADWSSRPLPHAWLEYAALDVELLLELRAELIADLEDQGKLEWAQQEFAYVVDEHLRHQSAAPREGWLRLKGLSHLRSREQFQVAREIYRTRDAEAHKRDIAPSRILPDRAVTAMAAELPNTSREIKQLRNFRPRNPREVHHWLDVIARARLAPEDTWPDDAALATLNDSAASLVPSRRSFSHDYPEQYAVYKNVRAALDEAAENLQIKTDDLLRSPALRAAVWATEGPEADRERYPLAATVTSADQLQQLLADNGVRPWQRDIAGPIIAAELGIAS</sequence>
<dbReference type="InterPro" id="IPR041605">
    <property type="entry name" value="Exo_C"/>
</dbReference>
<dbReference type="AlphaFoldDB" id="A0A7G7CQ14"/>
<dbReference type="Gene3D" id="1.10.150.80">
    <property type="entry name" value="HRDC domain"/>
    <property type="match status" value="2"/>
</dbReference>
<dbReference type="PROSITE" id="PS50967">
    <property type="entry name" value="HRDC"/>
    <property type="match status" value="1"/>
</dbReference>
<dbReference type="Pfam" id="PF18305">
    <property type="entry name" value="DNA_pol_A_exoN"/>
    <property type="match status" value="1"/>
</dbReference>
<dbReference type="GO" id="GO:0008408">
    <property type="term" value="F:3'-5' exonuclease activity"/>
    <property type="evidence" value="ECO:0007669"/>
    <property type="project" value="InterPro"/>
</dbReference>
<dbReference type="GO" id="GO:0000166">
    <property type="term" value="F:nucleotide binding"/>
    <property type="evidence" value="ECO:0007669"/>
    <property type="project" value="InterPro"/>
</dbReference>
<evidence type="ECO:0000259" key="1">
    <source>
        <dbReference type="PROSITE" id="PS50967"/>
    </source>
</evidence>
<gene>
    <name evidence="2" type="ORF">H0194_01045</name>
</gene>
<name>A0A7G7CQ14_9CORY</name>
<evidence type="ECO:0000313" key="2">
    <source>
        <dbReference type="EMBL" id="QNE89680.1"/>
    </source>
</evidence>
<dbReference type="EMBL" id="CP059404">
    <property type="protein sequence ID" value="QNE89680.1"/>
    <property type="molecule type" value="Genomic_DNA"/>
</dbReference>
<dbReference type="CDD" id="cd06142">
    <property type="entry name" value="RNaseD_exo"/>
    <property type="match status" value="1"/>
</dbReference>
<proteinExistence type="predicted"/>
<dbReference type="InterPro" id="IPR044876">
    <property type="entry name" value="HRDC_dom_sf"/>
</dbReference>
<dbReference type="SUPFAM" id="SSF47819">
    <property type="entry name" value="HRDC-like"/>
    <property type="match status" value="1"/>
</dbReference>
<feature type="domain" description="HRDC" evidence="1">
    <location>
        <begin position="221"/>
        <end position="300"/>
    </location>
</feature>
<dbReference type="SMART" id="SM00341">
    <property type="entry name" value="HRDC"/>
    <property type="match status" value="1"/>
</dbReference>
<organism evidence="2 3">
    <name type="scientific">Corynebacterium incognita</name>
    <dbReference type="NCBI Taxonomy" id="2754725"/>
    <lineage>
        <taxon>Bacteria</taxon>
        <taxon>Bacillati</taxon>
        <taxon>Actinomycetota</taxon>
        <taxon>Actinomycetes</taxon>
        <taxon>Mycobacteriales</taxon>
        <taxon>Corynebacteriaceae</taxon>
        <taxon>Corynebacterium</taxon>
    </lineage>
</organism>
<dbReference type="Proteomes" id="UP000515743">
    <property type="component" value="Chromosome"/>
</dbReference>
<dbReference type="GO" id="GO:0003676">
    <property type="term" value="F:nucleic acid binding"/>
    <property type="evidence" value="ECO:0007669"/>
    <property type="project" value="InterPro"/>
</dbReference>
<keyword evidence="3" id="KW-1185">Reference proteome</keyword>
<dbReference type="Pfam" id="PF00570">
    <property type="entry name" value="HRDC"/>
    <property type="match status" value="1"/>
</dbReference>
<dbReference type="RefSeq" id="WP_185176054.1">
    <property type="nucleotide sequence ID" value="NZ_CP059404.1"/>
</dbReference>
<protein>
    <submittedName>
        <fullName evidence="2">HRDC domain-containing protein</fullName>
    </submittedName>
</protein>
<dbReference type="PANTHER" id="PTHR47649:SF1">
    <property type="entry name" value="RIBONUCLEASE D"/>
    <property type="match status" value="1"/>
</dbReference>
<dbReference type="PANTHER" id="PTHR47649">
    <property type="entry name" value="RIBONUCLEASE D"/>
    <property type="match status" value="1"/>
</dbReference>
<dbReference type="InterPro" id="IPR051086">
    <property type="entry name" value="RNase_D-like"/>
</dbReference>